<name>A0A256G1H9_9HYPH</name>
<keyword evidence="2" id="KW-1185">Reference proteome</keyword>
<evidence type="ECO:0000313" key="2">
    <source>
        <dbReference type="Proteomes" id="UP000216188"/>
    </source>
</evidence>
<dbReference type="EMBL" id="NNRM01000052">
    <property type="protein sequence ID" value="OYR20886.1"/>
    <property type="molecule type" value="Genomic_DNA"/>
</dbReference>
<accession>A0A256G1H9</accession>
<sequence>MPGGAGFSIRDQVWAALLCGAKTLITTLKPLNRIRSEWKQFGTFRGKQILESYGFR</sequence>
<comment type="caution">
    <text evidence="1">The sequence shown here is derived from an EMBL/GenBank/DDBJ whole genome shotgun (WGS) entry which is preliminary data.</text>
</comment>
<protein>
    <submittedName>
        <fullName evidence="1">Uncharacterized protein</fullName>
    </submittedName>
</protein>
<proteinExistence type="predicted"/>
<dbReference type="AlphaFoldDB" id="A0A256G1H9"/>
<dbReference type="Proteomes" id="UP000216188">
    <property type="component" value="Unassembled WGS sequence"/>
</dbReference>
<gene>
    <name evidence="1" type="ORF">CEV34_5325</name>
</gene>
<reference evidence="1 2" key="1">
    <citation type="submission" date="2017-07" db="EMBL/GenBank/DDBJ databases">
        <title>Phylogenetic study on the rhizospheric bacterium Ochrobactrum sp. A44.</title>
        <authorList>
            <person name="Krzyzanowska D.M."/>
            <person name="Ossowicki A."/>
            <person name="Rajewska M."/>
            <person name="Maciag T."/>
            <person name="Kaczynski Z."/>
            <person name="Czerwicka M."/>
            <person name="Jafra S."/>
        </authorList>
    </citation>
    <scope>NUCLEOTIDE SEQUENCE [LARGE SCALE GENOMIC DNA]</scope>
    <source>
        <strain evidence="1 2">CCUG 30717</strain>
    </source>
</reference>
<evidence type="ECO:0000313" key="1">
    <source>
        <dbReference type="EMBL" id="OYR20886.1"/>
    </source>
</evidence>
<organism evidence="1 2">
    <name type="scientific">Brucella pseudogrignonensis</name>
    <dbReference type="NCBI Taxonomy" id="419475"/>
    <lineage>
        <taxon>Bacteria</taxon>
        <taxon>Pseudomonadati</taxon>
        <taxon>Pseudomonadota</taxon>
        <taxon>Alphaproteobacteria</taxon>
        <taxon>Hyphomicrobiales</taxon>
        <taxon>Brucellaceae</taxon>
        <taxon>Brucella/Ochrobactrum group</taxon>
        <taxon>Brucella</taxon>
    </lineage>
</organism>